<dbReference type="InterPro" id="IPR012337">
    <property type="entry name" value="RNaseH-like_sf"/>
</dbReference>
<dbReference type="GO" id="GO:0003676">
    <property type="term" value="F:nucleic acid binding"/>
    <property type="evidence" value="ECO:0007669"/>
    <property type="project" value="InterPro"/>
</dbReference>
<keyword evidence="3" id="KW-1185">Reference proteome</keyword>
<dbReference type="PROSITE" id="PS50994">
    <property type="entry name" value="INTEGRASE"/>
    <property type="match status" value="1"/>
</dbReference>
<sequence>MALELGIPSLIVSGDSKLVINQLLKEYEVKKEDLVPYFRYATILIDKFDSVELEHVPREENRMADALANLAITLALQGEEEAAQAMDKAHSGVCGAHQSGPKLHFRIKRMGYYLLTMIKDCLDYAKRCQACQFHSNFIHQPPEPLHPTVASWPFYAWGLDVVGPLPKSSGSHLYILSETDYFSKWAEAAPLKEVKKETVVNFIKSNLIFRYGVPRYIITDNGKPFYNTLMDQLCTKFGFKQHNSSMYNAPTNVLVEAFNKTLCNLLKKVVAKSKKDWNEKIGEALWAYQQRIALLLKQLHIPLSIVSKLSCRLNNRFLH</sequence>
<evidence type="ECO:0000259" key="1">
    <source>
        <dbReference type="PROSITE" id="PS50994"/>
    </source>
</evidence>
<evidence type="ECO:0000313" key="2">
    <source>
        <dbReference type="EMBL" id="KAK3024375.1"/>
    </source>
</evidence>
<evidence type="ECO:0000313" key="3">
    <source>
        <dbReference type="Proteomes" id="UP001188597"/>
    </source>
</evidence>
<dbReference type="Pfam" id="PF00665">
    <property type="entry name" value="rve"/>
    <property type="match status" value="1"/>
</dbReference>
<dbReference type="Pfam" id="PF13456">
    <property type="entry name" value="RVT_3"/>
    <property type="match status" value="1"/>
</dbReference>
<dbReference type="CDD" id="cd09279">
    <property type="entry name" value="RNase_HI_like"/>
    <property type="match status" value="1"/>
</dbReference>
<organism evidence="2 3">
    <name type="scientific">Escallonia herrerae</name>
    <dbReference type="NCBI Taxonomy" id="1293975"/>
    <lineage>
        <taxon>Eukaryota</taxon>
        <taxon>Viridiplantae</taxon>
        <taxon>Streptophyta</taxon>
        <taxon>Embryophyta</taxon>
        <taxon>Tracheophyta</taxon>
        <taxon>Spermatophyta</taxon>
        <taxon>Magnoliopsida</taxon>
        <taxon>eudicotyledons</taxon>
        <taxon>Gunneridae</taxon>
        <taxon>Pentapetalae</taxon>
        <taxon>asterids</taxon>
        <taxon>campanulids</taxon>
        <taxon>Escalloniales</taxon>
        <taxon>Escalloniaceae</taxon>
        <taxon>Escallonia</taxon>
    </lineage>
</organism>
<comment type="caution">
    <text evidence="2">The sequence shown here is derived from an EMBL/GenBank/DDBJ whole genome shotgun (WGS) entry which is preliminary data.</text>
</comment>
<dbReference type="AlphaFoldDB" id="A0AA89B1U8"/>
<gene>
    <name evidence="2" type="ORF">RJ639_043279</name>
</gene>
<dbReference type="GO" id="GO:0015074">
    <property type="term" value="P:DNA integration"/>
    <property type="evidence" value="ECO:0007669"/>
    <property type="project" value="InterPro"/>
</dbReference>
<reference evidence="2" key="1">
    <citation type="submission" date="2022-12" db="EMBL/GenBank/DDBJ databases">
        <title>Draft genome assemblies for two species of Escallonia (Escalloniales).</title>
        <authorList>
            <person name="Chanderbali A."/>
            <person name="Dervinis C."/>
            <person name="Anghel I."/>
            <person name="Soltis D."/>
            <person name="Soltis P."/>
            <person name="Zapata F."/>
        </authorList>
    </citation>
    <scope>NUCLEOTIDE SEQUENCE</scope>
    <source>
        <strain evidence="2">UCBG64.0493</strain>
        <tissue evidence="2">Leaf</tissue>
    </source>
</reference>
<dbReference type="SUPFAM" id="SSF53098">
    <property type="entry name" value="Ribonuclease H-like"/>
    <property type="match status" value="2"/>
</dbReference>
<feature type="domain" description="Integrase catalytic" evidence="1">
    <location>
        <begin position="149"/>
        <end position="310"/>
    </location>
</feature>
<protein>
    <recommendedName>
        <fullName evidence="1">Integrase catalytic domain-containing protein</fullName>
    </recommendedName>
</protein>
<dbReference type="Gene3D" id="3.30.420.10">
    <property type="entry name" value="Ribonuclease H-like superfamily/Ribonuclease H"/>
    <property type="match status" value="2"/>
</dbReference>
<dbReference type="EMBL" id="JAVXUP010000605">
    <property type="protein sequence ID" value="KAK3024375.1"/>
    <property type="molecule type" value="Genomic_DNA"/>
</dbReference>
<dbReference type="InterPro" id="IPR002156">
    <property type="entry name" value="RNaseH_domain"/>
</dbReference>
<name>A0AA89B1U8_9ASTE</name>
<dbReference type="InterPro" id="IPR001584">
    <property type="entry name" value="Integrase_cat-core"/>
</dbReference>
<accession>A0AA89B1U8</accession>
<proteinExistence type="predicted"/>
<dbReference type="Proteomes" id="UP001188597">
    <property type="component" value="Unassembled WGS sequence"/>
</dbReference>
<dbReference type="PANTHER" id="PTHR48475:SF1">
    <property type="entry name" value="RNASE H TYPE-1 DOMAIN-CONTAINING PROTEIN"/>
    <property type="match status" value="1"/>
</dbReference>
<dbReference type="Gene3D" id="1.10.340.70">
    <property type="match status" value="1"/>
</dbReference>
<dbReference type="PANTHER" id="PTHR48475">
    <property type="entry name" value="RIBONUCLEASE H"/>
    <property type="match status" value="1"/>
</dbReference>
<dbReference type="InterPro" id="IPR036397">
    <property type="entry name" value="RNaseH_sf"/>
</dbReference>
<dbReference type="GO" id="GO:0004523">
    <property type="term" value="F:RNA-DNA hybrid ribonuclease activity"/>
    <property type="evidence" value="ECO:0007669"/>
    <property type="project" value="InterPro"/>
</dbReference>